<dbReference type="Pfam" id="PF01182">
    <property type="entry name" value="Glucosamine_iso"/>
    <property type="match status" value="1"/>
</dbReference>
<dbReference type="GeneID" id="16992515"/>
<dbReference type="UniPathway" id="UPA00115">
    <property type="reaction ID" value="UER00409"/>
</dbReference>
<dbReference type="eggNOG" id="KOG3147">
    <property type="taxonomic scope" value="Eukaryota"/>
</dbReference>
<gene>
    <name evidence="4" type="ORF">CYME_CMC120C</name>
</gene>
<dbReference type="GO" id="GO:0006044">
    <property type="term" value="P:N-acetylglucosamine metabolic process"/>
    <property type="evidence" value="ECO:0007669"/>
    <property type="project" value="InterPro"/>
</dbReference>
<proteinExistence type="inferred from homology"/>
<dbReference type="InterPro" id="IPR037171">
    <property type="entry name" value="NagB/RpiA_transferase-like"/>
</dbReference>
<dbReference type="InterPro" id="IPR005900">
    <property type="entry name" value="6-phosphogluconolactonase_DevB"/>
</dbReference>
<evidence type="ECO:0000256" key="1">
    <source>
        <dbReference type="ARBA" id="ARBA00010662"/>
    </source>
</evidence>
<reference evidence="4 5" key="2">
    <citation type="journal article" date="2007" name="BMC Biol.">
        <title>A 100%-complete sequence reveals unusually simple genomic features in the hot-spring red alga Cyanidioschyzon merolae.</title>
        <authorList>
            <person name="Nozaki H."/>
            <person name="Takano H."/>
            <person name="Misumi O."/>
            <person name="Terasawa K."/>
            <person name="Matsuzaki M."/>
            <person name="Maruyama S."/>
            <person name="Nishida K."/>
            <person name="Yagisawa F."/>
            <person name="Yoshida Y."/>
            <person name="Fujiwara T."/>
            <person name="Takio S."/>
            <person name="Tamura K."/>
            <person name="Chung S.J."/>
            <person name="Nakamura S."/>
            <person name="Kuroiwa H."/>
            <person name="Tanaka K."/>
            <person name="Sato N."/>
            <person name="Kuroiwa T."/>
        </authorList>
    </citation>
    <scope>NUCLEOTIDE SEQUENCE [LARGE SCALE GENOMIC DNA]</scope>
    <source>
        <strain evidence="4 5">10D</strain>
    </source>
</reference>
<comment type="pathway">
    <text evidence="2">Carbohydrate degradation; pentose phosphate pathway; D-ribulose 5-phosphate from D-glucose 6-phosphate (oxidative stage): step 2/3.</text>
</comment>
<dbReference type="PANTHER" id="PTHR11054:SF0">
    <property type="entry name" value="6-PHOSPHOGLUCONOLACTONASE"/>
    <property type="match status" value="1"/>
</dbReference>
<dbReference type="RefSeq" id="XP_005535332.1">
    <property type="nucleotide sequence ID" value="XM_005535275.1"/>
</dbReference>
<feature type="domain" description="Glucosamine/galactosamine-6-phosphate isomerase" evidence="3">
    <location>
        <begin position="75"/>
        <end position="295"/>
    </location>
</feature>
<evidence type="ECO:0000259" key="3">
    <source>
        <dbReference type="Pfam" id="PF01182"/>
    </source>
</evidence>
<protein>
    <recommendedName>
        <fullName evidence="2">6-phosphogluconolactonase</fullName>
        <shortName evidence="2">6PGL</shortName>
        <ecNumber evidence="2">3.1.1.31</ecNumber>
    </recommendedName>
</protein>
<name>M1UNR1_CYAM1</name>
<dbReference type="OMA" id="YQLFEFE"/>
<dbReference type="GO" id="GO:0017057">
    <property type="term" value="F:6-phosphogluconolactonase activity"/>
    <property type="evidence" value="ECO:0007669"/>
    <property type="project" value="UniProtKB-UniRule"/>
</dbReference>
<dbReference type="CDD" id="cd01400">
    <property type="entry name" value="6PGL"/>
    <property type="match status" value="1"/>
</dbReference>
<dbReference type="OrthoDB" id="432544at2759"/>
<dbReference type="InterPro" id="IPR006148">
    <property type="entry name" value="Glc/Gal-6P_isomerase"/>
</dbReference>
<dbReference type="AlphaFoldDB" id="M1UNR1"/>
<evidence type="ECO:0000313" key="5">
    <source>
        <dbReference type="Proteomes" id="UP000007014"/>
    </source>
</evidence>
<dbReference type="GO" id="GO:0004342">
    <property type="term" value="F:glucosamine-6-phosphate deaminase activity"/>
    <property type="evidence" value="ECO:0007669"/>
    <property type="project" value="InterPro"/>
</dbReference>
<dbReference type="GO" id="GO:0005975">
    <property type="term" value="P:carbohydrate metabolic process"/>
    <property type="evidence" value="ECO:0007669"/>
    <property type="project" value="UniProtKB-UniRule"/>
</dbReference>
<keyword evidence="2" id="KW-0378">Hydrolase</keyword>
<dbReference type="EMBL" id="AP006485">
    <property type="protein sequence ID" value="BAM79046.1"/>
    <property type="molecule type" value="Genomic_DNA"/>
</dbReference>
<accession>M1UNR1</accession>
<evidence type="ECO:0000256" key="2">
    <source>
        <dbReference type="RuleBase" id="RU365095"/>
    </source>
</evidence>
<comment type="similarity">
    <text evidence="1 2">Belongs to the glucosamine/galactosamine-6-phosphate isomerase family. 6-phosphogluconolactonase subfamily.</text>
</comment>
<sequence length="312" mass="34086">MIPLSHCTGFLCSTTSIGACRNLFCLGNRVPFLQNRCSGQERRPQRKRASCYRVCSGAVLQLAMATDDELCIYQTKDALAARLSKEILSLVQDSRGLQASENEQVFVVAVSGGSMPSLLRTALSDQPEAMTRLSRALWILVDERVVPRDHPDSNFRAVRDALEGLVCSERILGFPPDSIALDTSSIADAYAELLRSKGIKPENIDLVLLGMGEDGHTASLFPNDEANLRSAPEAKFYIGIDNSPKPPPRRITLSMTAIQAAKRRIFVVTGKGKAKALSHIFQEGNTKRLPAGLVQNALWLVDADAASEISYR</sequence>
<dbReference type="STRING" id="280699.M1UNR1"/>
<reference evidence="4 5" key="1">
    <citation type="journal article" date="2004" name="Nature">
        <title>Genome sequence of the ultrasmall unicellular red alga Cyanidioschyzon merolae 10D.</title>
        <authorList>
            <person name="Matsuzaki M."/>
            <person name="Misumi O."/>
            <person name="Shin-i T."/>
            <person name="Maruyama S."/>
            <person name="Takahara M."/>
            <person name="Miyagishima S."/>
            <person name="Mori T."/>
            <person name="Nishida K."/>
            <person name="Yagisawa F."/>
            <person name="Nishida K."/>
            <person name="Yoshida Y."/>
            <person name="Nishimura Y."/>
            <person name="Nakao S."/>
            <person name="Kobayashi T."/>
            <person name="Momoyama Y."/>
            <person name="Higashiyama T."/>
            <person name="Minoda A."/>
            <person name="Sano M."/>
            <person name="Nomoto H."/>
            <person name="Oishi K."/>
            <person name="Hayashi H."/>
            <person name="Ohta F."/>
            <person name="Nishizaka S."/>
            <person name="Haga S."/>
            <person name="Miura S."/>
            <person name="Morishita T."/>
            <person name="Kabeya Y."/>
            <person name="Terasawa K."/>
            <person name="Suzuki Y."/>
            <person name="Ishii Y."/>
            <person name="Asakawa S."/>
            <person name="Takano H."/>
            <person name="Ohta N."/>
            <person name="Kuroiwa H."/>
            <person name="Tanaka K."/>
            <person name="Shimizu N."/>
            <person name="Sugano S."/>
            <person name="Sato N."/>
            <person name="Nozaki H."/>
            <person name="Ogasawara N."/>
            <person name="Kohara Y."/>
            <person name="Kuroiwa T."/>
        </authorList>
    </citation>
    <scope>NUCLEOTIDE SEQUENCE [LARGE SCALE GENOMIC DNA]</scope>
    <source>
        <strain evidence="4 5">10D</strain>
    </source>
</reference>
<dbReference type="KEGG" id="cme:CYME_CMC120C"/>
<dbReference type="InterPro" id="IPR018321">
    <property type="entry name" value="Glucosamine6P_isomerase_CS"/>
</dbReference>
<dbReference type="HOGENOM" id="CLU_053947_0_1_1"/>
<dbReference type="SUPFAM" id="SSF100950">
    <property type="entry name" value="NagB/RpiA/CoA transferase-like"/>
    <property type="match status" value="1"/>
</dbReference>
<dbReference type="Proteomes" id="UP000007014">
    <property type="component" value="Chromosome 3"/>
</dbReference>
<organism evidence="4 5">
    <name type="scientific">Cyanidioschyzon merolae (strain NIES-3377 / 10D)</name>
    <name type="common">Unicellular red alga</name>
    <dbReference type="NCBI Taxonomy" id="280699"/>
    <lineage>
        <taxon>Eukaryota</taxon>
        <taxon>Rhodophyta</taxon>
        <taxon>Bangiophyceae</taxon>
        <taxon>Cyanidiales</taxon>
        <taxon>Cyanidiaceae</taxon>
        <taxon>Cyanidioschyzon</taxon>
    </lineage>
</organism>
<dbReference type="GO" id="GO:0006098">
    <property type="term" value="P:pentose-phosphate shunt"/>
    <property type="evidence" value="ECO:0007669"/>
    <property type="project" value="UniProtKB-UniPathway"/>
</dbReference>
<comment type="catalytic activity">
    <reaction evidence="2">
        <text>6-phospho-D-glucono-1,5-lactone + H2O = 6-phospho-D-gluconate + H(+)</text>
        <dbReference type="Rhea" id="RHEA:12556"/>
        <dbReference type="ChEBI" id="CHEBI:15377"/>
        <dbReference type="ChEBI" id="CHEBI:15378"/>
        <dbReference type="ChEBI" id="CHEBI:57955"/>
        <dbReference type="ChEBI" id="CHEBI:58759"/>
        <dbReference type="EC" id="3.1.1.31"/>
    </reaction>
</comment>
<dbReference type="PROSITE" id="PS01161">
    <property type="entry name" value="GLC_GALNAC_ISOMERASE"/>
    <property type="match status" value="1"/>
</dbReference>
<dbReference type="NCBIfam" id="TIGR01198">
    <property type="entry name" value="pgl"/>
    <property type="match status" value="1"/>
</dbReference>
<comment type="function">
    <text evidence="2">Hydrolysis of 6-phosphogluconolactone to 6-phosphogluconate.</text>
</comment>
<dbReference type="Gramene" id="CMC120CT">
    <property type="protein sequence ID" value="CMC120CT"/>
    <property type="gene ID" value="CMC120C"/>
</dbReference>
<dbReference type="PANTHER" id="PTHR11054">
    <property type="entry name" value="6-PHOSPHOGLUCONOLACTONASE"/>
    <property type="match status" value="1"/>
</dbReference>
<keyword evidence="5" id="KW-1185">Reference proteome</keyword>
<dbReference type="Gene3D" id="3.40.50.1360">
    <property type="match status" value="1"/>
</dbReference>
<dbReference type="InterPro" id="IPR039104">
    <property type="entry name" value="6PGL"/>
</dbReference>
<dbReference type="EC" id="3.1.1.31" evidence="2"/>
<evidence type="ECO:0000313" key="4">
    <source>
        <dbReference type="EMBL" id="BAM79046.1"/>
    </source>
</evidence>